<dbReference type="EMBL" id="CP000473">
    <property type="protein sequence ID" value="ABJ86036.1"/>
    <property type="molecule type" value="Genomic_DNA"/>
</dbReference>
<dbReference type="InterPro" id="IPR002227">
    <property type="entry name" value="Tyrosinase_Cu-bd"/>
</dbReference>
<evidence type="ECO:0000259" key="3">
    <source>
        <dbReference type="PROSITE" id="PS00497"/>
    </source>
</evidence>
<dbReference type="PRINTS" id="PR00092">
    <property type="entry name" value="TYROSINASE"/>
</dbReference>
<accession>Q01WC9</accession>
<evidence type="ECO:0000256" key="2">
    <source>
        <dbReference type="ARBA" id="ARBA00023008"/>
    </source>
</evidence>
<dbReference type="GO" id="GO:0016491">
    <property type="term" value="F:oxidoreductase activity"/>
    <property type="evidence" value="ECO:0007669"/>
    <property type="project" value="InterPro"/>
</dbReference>
<dbReference type="Pfam" id="PF00264">
    <property type="entry name" value="Tyrosinase"/>
    <property type="match status" value="2"/>
</dbReference>
<dbReference type="SUPFAM" id="SSF48056">
    <property type="entry name" value="Di-copper centre-containing domain"/>
    <property type="match status" value="1"/>
</dbReference>
<dbReference type="GO" id="GO:0046872">
    <property type="term" value="F:metal ion binding"/>
    <property type="evidence" value="ECO:0007669"/>
    <property type="project" value="UniProtKB-KW"/>
</dbReference>
<dbReference type="HOGENOM" id="CLU_816118_0_0_0"/>
<proteinExistence type="predicted"/>
<evidence type="ECO:0000256" key="1">
    <source>
        <dbReference type="ARBA" id="ARBA00022723"/>
    </source>
</evidence>
<dbReference type="InterPro" id="IPR008922">
    <property type="entry name" value="Di-copper_centre_dom_sf"/>
</dbReference>
<organism evidence="5">
    <name type="scientific">Solibacter usitatus (strain Ellin6076)</name>
    <dbReference type="NCBI Taxonomy" id="234267"/>
    <lineage>
        <taxon>Bacteria</taxon>
        <taxon>Pseudomonadati</taxon>
        <taxon>Acidobacteriota</taxon>
        <taxon>Terriglobia</taxon>
        <taxon>Bryobacterales</taxon>
        <taxon>Solibacteraceae</taxon>
        <taxon>Candidatus Solibacter</taxon>
    </lineage>
</organism>
<sequence length="340" mass="37764">MPALPLRRNAHNHDPVPAKRWNAMFANSGARNLAGQMALHAEMCNEGLDCLTGGQIGNVHYSPDFVLWHRAFLYYHEQILGVLGDGTPVGLSYWEWSGDRLCPPAYEAAQFDFRKHLMHSKQELTDENFAPEQILAVVAALRSMPPENAAVEMFDEPIHAIPHNRFGWDRRSDLMTAAGDPLFYGHHGNLDRLATHIFEKGWPKPTGISYHFVGPDGKQVCTKLDRFAAMASPYEGDQPIDTSGYQVTKFEGSAPVRSGSYSRVRMKLRFGGPVPNGLHQVISGKGRRVGEIASNHHGTTNFIVWVSPEEHNEGRSVGLLLADTHVRADIGPSILVTSRR</sequence>
<dbReference type="STRING" id="234267.Acid_5081"/>
<dbReference type="PANTHER" id="PTHR11474:SF76">
    <property type="entry name" value="SHKT DOMAIN-CONTAINING PROTEIN"/>
    <property type="match status" value="1"/>
</dbReference>
<reference evidence="5" key="1">
    <citation type="submission" date="2006-10" db="EMBL/GenBank/DDBJ databases">
        <title>Complete sequence of Solibacter usitatus Ellin6076.</title>
        <authorList>
            <consortium name="US DOE Joint Genome Institute"/>
            <person name="Copeland A."/>
            <person name="Lucas S."/>
            <person name="Lapidus A."/>
            <person name="Barry K."/>
            <person name="Detter J.C."/>
            <person name="Glavina del Rio T."/>
            <person name="Hammon N."/>
            <person name="Israni S."/>
            <person name="Dalin E."/>
            <person name="Tice H."/>
            <person name="Pitluck S."/>
            <person name="Thompson L.S."/>
            <person name="Brettin T."/>
            <person name="Bruce D."/>
            <person name="Han C."/>
            <person name="Tapia R."/>
            <person name="Gilna P."/>
            <person name="Schmutz J."/>
            <person name="Larimer F."/>
            <person name="Land M."/>
            <person name="Hauser L."/>
            <person name="Kyrpides N."/>
            <person name="Mikhailova N."/>
            <person name="Janssen P.H."/>
            <person name="Kuske C.R."/>
            <person name="Richardson P."/>
        </authorList>
    </citation>
    <scope>NUCLEOTIDE SEQUENCE</scope>
    <source>
        <strain evidence="5">Ellin6076</strain>
    </source>
</reference>
<dbReference type="PANTHER" id="PTHR11474">
    <property type="entry name" value="TYROSINASE FAMILY MEMBER"/>
    <property type="match status" value="1"/>
</dbReference>
<dbReference type="InterPro" id="IPR050316">
    <property type="entry name" value="Tyrosinase/Hemocyanin"/>
</dbReference>
<protein>
    <submittedName>
        <fullName evidence="5">Tyrosinase</fullName>
    </submittedName>
</protein>
<keyword evidence="2" id="KW-0186">Copper</keyword>
<dbReference type="PROSITE" id="PS00498">
    <property type="entry name" value="TYROSINASE_2"/>
    <property type="match status" value="1"/>
</dbReference>
<evidence type="ECO:0000313" key="5">
    <source>
        <dbReference type="EMBL" id="ABJ86036.1"/>
    </source>
</evidence>
<dbReference type="PROSITE" id="PS00497">
    <property type="entry name" value="TYROSINASE_1"/>
    <property type="match status" value="1"/>
</dbReference>
<dbReference type="OrthoDB" id="2874181at2"/>
<dbReference type="InParanoid" id="Q01WC9"/>
<evidence type="ECO:0000259" key="4">
    <source>
        <dbReference type="PROSITE" id="PS00498"/>
    </source>
</evidence>
<gene>
    <name evidence="5" type="ordered locus">Acid_5081</name>
</gene>
<dbReference type="KEGG" id="sus:Acid_5081"/>
<name>Q01WC9_SOLUE</name>
<keyword evidence="1" id="KW-0479">Metal-binding</keyword>
<feature type="domain" description="Tyrosinase copper-binding" evidence="4">
    <location>
        <begin position="180"/>
        <end position="191"/>
    </location>
</feature>
<feature type="domain" description="Tyrosinase copper-binding" evidence="3">
    <location>
        <begin position="60"/>
        <end position="77"/>
    </location>
</feature>
<dbReference type="Gene3D" id="1.10.1280.10">
    <property type="entry name" value="Di-copper center containing domain from catechol oxidase"/>
    <property type="match status" value="2"/>
</dbReference>
<dbReference type="AlphaFoldDB" id="Q01WC9"/>